<evidence type="ECO:0000256" key="1">
    <source>
        <dbReference type="ARBA" id="ARBA00022679"/>
    </source>
</evidence>
<dbReference type="EMBL" id="BQXS01012305">
    <property type="protein sequence ID" value="GKT21246.1"/>
    <property type="molecule type" value="Genomic_DNA"/>
</dbReference>
<keyword evidence="2 4" id="KW-0833">Ubl conjugation pathway</keyword>
<dbReference type="InterPro" id="IPR050113">
    <property type="entry name" value="Ub_conjugating_enzyme"/>
</dbReference>
<feature type="domain" description="UBC core" evidence="5">
    <location>
        <begin position="3"/>
        <end position="153"/>
    </location>
</feature>
<dbReference type="InterPro" id="IPR023313">
    <property type="entry name" value="UBQ-conjugating_AS"/>
</dbReference>
<name>A0ABQ5K1J9_9EUKA</name>
<proteinExistence type="inferred from homology"/>
<reference evidence="6" key="1">
    <citation type="submission" date="2022-03" db="EMBL/GenBank/DDBJ databases">
        <title>Draft genome sequence of Aduncisulcus paluster, a free-living microaerophilic Fornicata.</title>
        <authorList>
            <person name="Yuyama I."/>
            <person name="Kume K."/>
            <person name="Tamura T."/>
            <person name="Inagaki Y."/>
            <person name="Hashimoto T."/>
        </authorList>
    </citation>
    <scope>NUCLEOTIDE SEQUENCE</scope>
    <source>
        <strain evidence="6">NY0171</strain>
    </source>
</reference>
<feature type="active site" description="Glycyl thioester intermediate" evidence="3">
    <location>
        <position position="88"/>
    </location>
</feature>
<sequence length="158" mass="17770">MSLAAVRVQTELRRIARRPDENIIIKTSSGDLKCFKAWIKGAKDTVYEGGQWELEILVPSDYPHVALKVKFLTKIFHPNINYKTGEICLDILKEKDAWTPAWGIASVCRAILLLLDHPDATSPLNCDAGNMVRAGDIRAYRTMASMYVKKHALKGPFK</sequence>
<accession>A0ABQ5K1J9</accession>
<keyword evidence="4" id="KW-0547">Nucleotide-binding</keyword>
<evidence type="ECO:0000313" key="7">
    <source>
        <dbReference type="Proteomes" id="UP001057375"/>
    </source>
</evidence>
<keyword evidence="7" id="KW-1185">Reference proteome</keyword>
<evidence type="ECO:0000259" key="5">
    <source>
        <dbReference type="PROSITE" id="PS50127"/>
    </source>
</evidence>
<dbReference type="CDD" id="cd23812">
    <property type="entry name" value="UBCc_ScPEX4-like"/>
    <property type="match status" value="1"/>
</dbReference>
<keyword evidence="4" id="KW-0067">ATP-binding</keyword>
<dbReference type="Gene3D" id="3.10.110.10">
    <property type="entry name" value="Ubiquitin Conjugating Enzyme"/>
    <property type="match status" value="1"/>
</dbReference>
<dbReference type="Proteomes" id="UP001057375">
    <property type="component" value="Unassembled WGS sequence"/>
</dbReference>
<dbReference type="InterPro" id="IPR016135">
    <property type="entry name" value="UBQ-conjugating_enzyme/RWD"/>
</dbReference>
<comment type="caution">
    <text evidence="6">The sequence shown here is derived from an EMBL/GenBank/DDBJ whole genome shotgun (WGS) entry which is preliminary data.</text>
</comment>
<protein>
    <recommendedName>
        <fullName evidence="5">UBC core domain-containing protein</fullName>
    </recommendedName>
</protein>
<dbReference type="InterPro" id="IPR000608">
    <property type="entry name" value="UBC"/>
</dbReference>
<dbReference type="Pfam" id="PF00179">
    <property type="entry name" value="UQ_con"/>
    <property type="match status" value="1"/>
</dbReference>
<gene>
    <name evidence="6" type="ORF">ADUPG1_011849</name>
</gene>
<organism evidence="6 7">
    <name type="scientific">Aduncisulcus paluster</name>
    <dbReference type="NCBI Taxonomy" id="2918883"/>
    <lineage>
        <taxon>Eukaryota</taxon>
        <taxon>Metamonada</taxon>
        <taxon>Carpediemonas-like organisms</taxon>
        <taxon>Aduncisulcus</taxon>
    </lineage>
</organism>
<dbReference type="SMART" id="SM00212">
    <property type="entry name" value="UBCc"/>
    <property type="match status" value="1"/>
</dbReference>
<evidence type="ECO:0000256" key="3">
    <source>
        <dbReference type="PROSITE-ProRule" id="PRU10133"/>
    </source>
</evidence>
<comment type="similarity">
    <text evidence="4">Belongs to the ubiquitin-conjugating enzyme family.</text>
</comment>
<keyword evidence="1" id="KW-0808">Transferase</keyword>
<dbReference type="SUPFAM" id="SSF54495">
    <property type="entry name" value="UBC-like"/>
    <property type="match status" value="1"/>
</dbReference>
<evidence type="ECO:0000256" key="2">
    <source>
        <dbReference type="ARBA" id="ARBA00022786"/>
    </source>
</evidence>
<evidence type="ECO:0000256" key="4">
    <source>
        <dbReference type="RuleBase" id="RU362109"/>
    </source>
</evidence>
<dbReference type="PROSITE" id="PS50127">
    <property type="entry name" value="UBC_2"/>
    <property type="match status" value="1"/>
</dbReference>
<dbReference type="PROSITE" id="PS00183">
    <property type="entry name" value="UBC_1"/>
    <property type="match status" value="1"/>
</dbReference>
<evidence type="ECO:0000313" key="6">
    <source>
        <dbReference type="EMBL" id="GKT21246.1"/>
    </source>
</evidence>
<dbReference type="PANTHER" id="PTHR24067">
    <property type="entry name" value="UBIQUITIN-CONJUGATING ENZYME E2"/>
    <property type="match status" value="1"/>
</dbReference>